<keyword evidence="7" id="KW-1185">Reference proteome</keyword>
<dbReference type="PANTHER" id="PTHR13710:SF157">
    <property type="entry name" value="DNA HELICASE"/>
    <property type="match status" value="1"/>
</dbReference>
<dbReference type="SUPFAM" id="SSF52540">
    <property type="entry name" value="P-loop containing nucleoside triphosphate hydrolases"/>
    <property type="match status" value="1"/>
</dbReference>
<accession>A0ABQ9FF53</accession>
<dbReference type="InterPro" id="IPR001650">
    <property type="entry name" value="Helicase_C-like"/>
</dbReference>
<name>A0ABQ9FF53_TEGGR</name>
<dbReference type="Proteomes" id="UP001217089">
    <property type="component" value="Unassembled WGS sequence"/>
</dbReference>
<evidence type="ECO:0000313" key="7">
    <source>
        <dbReference type="Proteomes" id="UP001217089"/>
    </source>
</evidence>
<comment type="catalytic activity">
    <reaction evidence="2">
        <text>Couples ATP hydrolysis with the unwinding of duplex DNA by translocating in the 3'-5' direction.</text>
        <dbReference type="EC" id="5.6.2.4"/>
    </reaction>
</comment>
<dbReference type="Pfam" id="PF00271">
    <property type="entry name" value="Helicase_C"/>
    <property type="match status" value="1"/>
</dbReference>
<evidence type="ECO:0000256" key="1">
    <source>
        <dbReference type="ARBA" id="ARBA00005446"/>
    </source>
</evidence>
<proteinExistence type="inferred from homology"/>
<evidence type="ECO:0000256" key="3">
    <source>
        <dbReference type="ARBA" id="ARBA00034808"/>
    </source>
</evidence>
<evidence type="ECO:0000256" key="4">
    <source>
        <dbReference type="SAM" id="Phobius"/>
    </source>
</evidence>
<comment type="caution">
    <text evidence="6">The sequence shown here is derived from an EMBL/GenBank/DDBJ whole genome shotgun (WGS) entry which is preliminary data.</text>
</comment>
<dbReference type="EMBL" id="JARBDR010000342">
    <property type="protein sequence ID" value="KAJ8314293.1"/>
    <property type="molecule type" value="Genomic_DNA"/>
</dbReference>
<dbReference type="PROSITE" id="PS51194">
    <property type="entry name" value="HELICASE_CTER"/>
    <property type="match status" value="1"/>
</dbReference>
<dbReference type="EC" id="5.6.2.4" evidence="3"/>
<dbReference type="PANTHER" id="PTHR13710">
    <property type="entry name" value="DNA HELICASE RECQ FAMILY MEMBER"/>
    <property type="match status" value="1"/>
</dbReference>
<protein>
    <recommendedName>
        <fullName evidence="3">DNA 3'-5' helicase</fullName>
        <ecNumber evidence="3">5.6.2.4</ecNumber>
    </recommendedName>
</protein>
<evidence type="ECO:0000259" key="5">
    <source>
        <dbReference type="PROSITE" id="PS51194"/>
    </source>
</evidence>
<evidence type="ECO:0000256" key="2">
    <source>
        <dbReference type="ARBA" id="ARBA00034617"/>
    </source>
</evidence>
<feature type="transmembrane region" description="Helical" evidence="4">
    <location>
        <begin position="44"/>
        <end position="65"/>
    </location>
</feature>
<gene>
    <name evidence="6" type="ORF">KUTeg_008854</name>
</gene>
<feature type="domain" description="Helicase C-terminal" evidence="5">
    <location>
        <begin position="2"/>
        <end position="113"/>
    </location>
</feature>
<feature type="transmembrane region" description="Helical" evidence="4">
    <location>
        <begin position="71"/>
        <end position="96"/>
    </location>
</feature>
<sequence length="113" mass="13062">MYFIQNFGFLNIQSNILLSASKTSEDYQEELDWLKNEIFSKRQLMIKIIIYVNSIAMFERIYIWLSNSSLRVLIVTVAVGMGIDIPNVTLVVMWGLPPSMLQLWQRAGICGRD</sequence>
<comment type="similarity">
    <text evidence="1">Belongs to the helicase family. RecQ subfamily.</text>
</comment>
<organism evidence="6 7">
    <name type="scientific">Tegillarca granosa</name>
    <name type="common">Malaysian cockle</name>
    <name type="synonym">Anadara granosa</name>
    <dbReference type="NCBI Taxonomy" id="220873"/>
    <lineage>
        <taxon>Eukaryota</taxon>
        <taxon>Metazoa</taxon>
        <taxon>Spiralia</taxon>
        <taxon>Lophotrochozoa</taxon>
        <taxon>Mollusca</taxon>
        <taxon>Bivalvia</taxon>
        <taxon>Autobranchia</taxon>
        <taxon>Pteriomorphia</taxon>
        <taxon>Arcoida</taxon>
        <taxon>Arcoidea</taxon>
        <taxon>Arcidae</taxon>
        <taxon>Tegillarca</taxon>
    </lineage>
</organism>
<evidence type="ECO:0000313" key="6">
    <source>
        <dbReference type="EMBL" id="KAJ8314293.1"/>
    </source>
</evidence>
<keyword evidence="4" id="KW-0472">Membrane</keyword>
<keyword evidence="4" id="KW-0812">Transmembrane</keyword>
<reference evidence="6 7" key="1">
    <citation type="submission" date="2022-12" db="EMBL/GenBank/DDBJ databases">
        <title>Chromosome-level genome of Tegillarca granosa.</title>
        <authorList>
            <person name="Kim J."/>
        </authorList>
    </citation>
    <scope>NUCLEOTIDE SEQUENCE [LARGE SCALE GENOMIC DNA]</scope>
    <source>
        <strain evidence="6">Teg-2019</strain>
        <tissue evidence="6">Adductor muscle</tissue>
    </source>
</reference>
<dbReference type="InterPro" id="IPR027417">
    <property type="entry name" value="P-loop_NTPase"/>
</dbReference>
<dbReference type="Gene3D" id="3.40.50.300">
    <property type="entry name" value="P-loop containing nucleotide triphosphate hydrolases"/>
    <property type="match status" value="1"/>
</dbReference>
<keyword evidence="4" id="KW-1133">Transmembrane helix</keyword>